<evidence type="ECO:0000259" key="9">
    <source>
        <dbReference type="PROSITE" id="PS50109"/>
    </source>
</evidence>
<evidence type="ECO:0000256" key="7">
    <source>
        <dbReference type="ARBA" id="ARBA00023012"/>
    </source>
</evidence>
<dbReference type="PROSITE" id="PS50109">
    <property type="entry name" value="HIS_KIN"/>
    <property type="match status" value="1"/>
</dbReference>
<keyword evidence="7" id="KW-0902">Two-component regulatory system</keyword>
<reference evidence="10 11" key="1">
    <citation type="submission" date="2018-05" db="EMBL/GenBank/DDBJ databases">
        <authorList>
            <person name="Goeker M."/>
            <person name="Huntemann M."/>
            <person name="Clum A."/>
            <person name="Pillay M."/>
            <person name="Palaniappan K."/>
            <person name="Varghese N."/>
            <person name="Mikhailova N."/>
            <person name="Stamatis D."/>
            <person name="Reddy T."/>
            <person name="Daum C."/>
            <person name="Shapiro N."/>
            <person name="Ivanova N."/>
            <person name="Kyrpides N."/>
            <person name="Woyke T."/>
        </authorList>
    </citation>
    <scope>NUCLEOTIDE SEQUENCE [LARGE SCALE GENOMIC DNA]</scope>
    <source>
        <strain evidence="10 11">DSM 26524</strain>
    </source>
</reference>
<comment type="catalytic activity">
    <reaction evidence="1">
        <text>ATP + protein L-histidine = ADP + protein N-phospho-L-histidine.</text>
        <dbReference type="EC" id="2.7.13.3"/>
    </reaction>
</comment>
<evidence type="ECO:0000256" key="4">
    <source>
        <dbReference type="ARBA" id="ARBA00022553"/>
    </source>
</evidence>
<dbReference type="Proteomes" id="UP000245412">
    <property type="component" value="Unassembled WGS sequence"/>
</dbReference>
<dbReference type="EC" id="2.7.13.3" evidence="3"/>
<dbReference type="PANTHER" id="PTHR45453:SF1">
    <property type="entry name" value="PHOSPHATE REGULON SENSOR PROTEIN PHOR"/>
    <property type="match status" value="1"/>
</dbReference>
<dbReference type="InterPro" id="IPR004358">
    <property type="entry name" value="Sig_transdc_His_kin-like_C"/>
</dbReference>
<dbReference type="EMBL" id="QGGY01000018">
    <property type="protein sequence ID" value="PWJ72428.1"/>
    <property type="molecule type" value="Genomic_DNA"/>
</dbReference>
<feature type="transmembrane region" description="Helical" evidence="8">
    <location>
        <begin position="6"/>
        <end position="25"/>
    </location>
</feature>
<dbReference type="InterPro" id="IPR005467">
    <property type="entry name" value="His_kinase_dom"/>
</dbReference>
<dbReference type="SMART" id="SM00387">
    <property type="entry name" value="HATPase_c"/>
    <property type="match status" value="1"/>
</dbReference>
<comment type="caution">
    <text evidence="10">The sequence shown here is derived from an EMBL/GenBank/DDBJ whole genome shotgun (WGS) entry which is preliminary data.</text>
</comment>
<dbReference type="Pfam" id="PF02518">
    <property type="entry name" value="HATPase_c"/>
    <property type="match status" value="1"/>
</dbReference>
<dbReference type="PRINTS" id="PR00344">
    <property type="entry name" value="BCTRLSENSOR"/>
</dbReference>
<dbReference type="InterPro" id="IPR050351">
    <property type="entry name" value="BphY/WalK/GraS-like"/>
</dbReference>
<accession>A0AB73SYI7</accession>
<dbReference type="Gene3D" id="3.30.565.10">
    <property type="entry name" value="Histidine kinase-like ATPase, C-terminal domain"/>
    <property type="match status" value="1"/>
</dbReference>
<evidence type="ECO:0000256" key="1">
    <source>
        <dbReference type="ARBA" id="ARBA00000085"/>
    </source>
</evidence>
<evidence type="ECO:0000256" key="3">
    <source>
        <dbReference type="ARBA" id="ARBA00012438"/>
    </source>
</evidence>
<keyword evidence="8" id="KW-0812">Transmembrane</keyword>
<feature type="domain" description="Histidine kinase" evidence="9">
    <location>
        <begin position="92"/>
        <end position="294"/>
    </location>
</feature>
<dbReference type="GO" id="GO:0004721">
    <property type="term" value="F:phosphoprotein phosphatase activity"/>
    <property type="evidence" value="ECO:0007669"/>
    <property type="project" value="TreeGrafter"/>
</dbReference>
<sequence length="294" mass="32969">MEIYLGILCTVLLAAVFGLLVRLYLIRRSVREIGDSFADRLKTDTNTLIDVSCNDKTIKYLASLINEQLKTLRRQSHRYIQGDNELKEAVTNISHDLRTPLTAICGYLDMLEGEEMTENARRYLLIIRNRASALKQLTEELFQYSIIISSGEEQEKEDIVVNSLLEESVAACYAVLKEKGIIPLITMTEEKVRRCLNKNTVSRIFGNIISNAVKYSDGDLSIVLDKDGTVVFSNRAKGLDQIAVGRLFDRFFTVETGRGSTGLGLSIARSLTEQAGGSIHADYKKETLYITVQL</sequence>
<evidence type="ECO:0000256" key="6">
    <source>
        <dbReference type="ARBA" id="ARBA00022777"/>
    </source>
</evidence>
<evidence type="ECO:0000256" key="5">
    <source>
        <dbReference type="ARBA" id="ARBA00022679"/>
    </source>
</evidence>
<dbReference type="GO" id="GO:0005886">
    <property type="term" value="C:plasma membrane"/>
    <property type="evidence" value="ECO:0007669"/>
    <property type="project" value="TreeGrafter"/>
</dbReference>
<dbReference type="PANTHER" id="PTHR45453">
    <property type="entry name" value="PHOSPHATE REGULON SENSOR PROTEIN PHOR"/>
    <property type="match status" value="1"/>
</dbReference>
<dbReference type="InterPro" id="IPR003594">
    <property type="entry name" value="HATPase_dom"/>
</dbReference>
<dbReference type="InterPro" id="IPR003661">
    <property type="entry name" value="HisK_dim/P_dom"/>
</dbReference>
<keyword evidence="8" id="KW-0472">Membrane</keyword>
<dbReference type="InterPro" id="IPR036890">
    <property type="entry name" value="HATPase_C_sf"/>
</dbReference>
<dbReference type="SUPFAM" id="SSF55874">
    <property type="entry name" value="ATPase domain of HSP90 chaperone/DNA topoisomerase II/histidine kinase"/>
    <property type="match status" value="1"/>
</dbReference>
<dbReference type="AlphaFoldDB" id="A0AB73SYI7"/>
<keyword evidence="4" id="KW-0597">Phosphoprotein</keyword>
<dbReference type="RefSeq" id="WP_109748494.1">
    <property type="nucleotide sequence ID" value="NZ_JANKBI010000018.1"/>
</dbReference>
<protein>
    <recommendedName>
        <fullName evidence="3">histidine kinase</fullName>
        <ecNumber evidence="3">2.7.13.3</ecNumber>
    </recommendedName>
</protein>
<dbReference type="GO" id="GO:0000155">
    <property type="term" value="F:phosphorelay sensor kinase activity"/>
    <property type="evidence" value="ECO:0007669"/>
    <property type="project" value="InterPro"/>
</dbReference>
<proteinExistence type="predicted"/>
<dbReference type="GO" id="GO:0016036">
    <property type="term" value="P:cellular response to phosphate starvation"/>
    <property type="evidence" value="ECO:0007669"/>
    <property type="project" value="TreeGrafter"/>
</dbReference>
<comment type="subcellular location">
    <subcellularLocation>
        <location evidence="2">Membrane</location>
    </subcellularLocation>
</comment>
<keyword evidence="8" id="KW-1133">Transmembrane helix</keyword>
<dbReference type="Pfam" id="PF00512">
    <property type="entry name" value="HisKA"/>
    <property type="match status" value="1"/>
</dbReference>
<evidence type="ECO:0000313" key="11">
    <source>
        <dbReference type="Proteomes" id="UP000245412"/>
    </source>
</evidence>
<dbReference type="CDD" id="cd00082">
    <property type="entry name" value="HisKA"/>
    <property type="match status" value="1"/>
</dbReference>
<name>A0AB73SYI7_9FIRM</name>
<keyword evidence="6" id="KW-0418">Kinase</keyword>
<keyword evidence="11" id="KW-1185">Reference proteome</keyword>
<dbReference type="InterPro" id="IPR036097">
    <property type="entry name" value="HisK_dim/P_sf"/>
</dbReference>
<evidence type="ECO:0000313" key="10">
    <source>
        <dbReference type="EMBL" id="PWJ72428.1"/>
    </source>
</evidence>
<dbReference type="Gene3D" id="1.10.287.130">
    <property type="match status" value="1"/>
</dbReference>
<dbReference type="SMART" id="SM00388">
    <property type="entry name" value="HisKA"/>
    <property type="match status" value="1"/>
</dbReference>
<organism evidence="10 11">
    <name type="scientific">Murimonas intestini</name>
    <dbReference type="NCBI Taxonomy" id="1337051"/>
    <lineage>
        <taxon>Bacteria</taxon>
        <taxon>Bacillati</taxon>
        <taxon>Bacillota</taxon>
        <taxon>Clostridia</taxon>
        <taxon>Lachnospirales</taxon>
        <taxon>Lachnospiraceae</taxon>
        <taxon>Murimonas</taxon>
    </lineage>
</organism>
<dbReference type="SUPFAM" id="SSF47384">
    <property type="entry name" value="Homodimeric domain of signal transducing histidine kinase"/>
    <property type="match status" value="1"/>
</dbReference>
<evidence type="ECO:0000256" key="2">
    <source>
        <dbReference type="ARBA" id="ARBA00004370"/>
    </source>
</evidence>
<gene>
    <name evidence="10" type="ORF">C7383_11838</name>
</gene>
<keyword evidence="5" id="KW-0808">Transferase</keyword>
<evidence type="ECO:0000256" key="8">
    <source>
        <dbReference type="SAM" id="Phobius"/>
    </source>
</evidence>